<protein>
    <submittedName>
        <fullName evidence="1">Uncharacterized protein</fullName>
    </submittedName>
</protein>
<accession>A0A4Z2DAG7</accession>
<name>A0A4Z2DAG7_SCHJA</name>
<dbReference type="AlphaFoldDB" id="A0A4Z2DAG7"/>
<dbReference type="EMBL" id="SKCS01000189">
    <property type="protein sequence ID" value="TNN13501.1"/>
    <property type="molecule type" value="Genomic_DNA"/>
</dbReference>
<dbReference type="OrthoDB" id="5394539at2759"/>
<keyword evidence="2" id="KW-1185">Reference proteome</keyword>
<dbReference type="Proteomes" id="UP000311919">
    <property type="component" value="Unassembled WGS sequence"/>
</dbReference>
<sequence length="140" mass="16528">IFKHYALITQTLFQCRYCRFVHYNIGKKQIHRSSTESFKNASSNTVINDDCTNEEIQCLKKNSVYRFVPSKPIWKRFDVGLQDEESETKDFLSVEQGIFYIGRNSLPKRTQLDLDTVKLLEQVSLIDFKEPLLPLYRELQ</sequence>
<organism evidence="1 2">
    <name type="scientific">Schistosoma japonicum</name>
    <name type="common">Blood fluke</name>
    <dbReference type="NCBI Taxonomy" id="6182"/>
    <lineage>
        <taxon>Eukaryota</taxon>
        <taxon>Metazoa</taxon>
        <taxon>Spiralia</taxon>
        <taxon>Lophotrochozoa</taxon>
        <taxon>Platyhelminthes</taxon>
        <taxon>Trematoda</taxon>
        <taxon>Digenea</taxon>
        <taxon>Strigeidida</taxon>
        <taxon>Schistosomatoidea</taxon>
        <taxon>Schistosomatidae</taxon>
        <taxon>Schistosoma</taxon>
    </lineage>
</organism>
<reference evidence="1 2" key="1">
    <citation type="submission" date="2019-03" db="EMBL/GenBank/DDBJ databases">
        <title>An improved genome assembly of the fluke Schistosoma japonicum.</title>
        <authorList>
            <person name="Hu W."/>
            <person name="Luo F."/>
            <person name="Yin M."/>
            <person name="Mo X."/>
            <person name="Sun C."/>
            <person name="Wu Q."/>
            <person name="Zhu B."/>
            <person name="Xiang M."/>
            <person name="Wang J."/>
            <person name="Wang Y."/>
            <person name="Zhang T."/>
            <person name="Xu B."/>
            <person name="Zheng H."/>
            <person name="Feng Z."/>
        </authorList>
    </citation>
    <scope>NUCLEOTIDE SEQUENCE [LARGE SCALE GENOMIC DNA]</scope>
    <source>
        <strain evidence="1">HuSjv2</strain>
        <tissue evidence="1">Worms</tissue>
    </source>
</reference>
<evidence type="ECO:0000313" key="2">
    <source>
        <dbReference type="Proteomes" id="UP000311919"/>
    </source>
</evidence>
<evidence type="ECO:0000313" key="1">
    <source>
        <dbReference type="EMBL" id="TNN13501.1"/>
    </source>
</evidence>
<feature type="non-terminal residue" evidence="1">
    <location>
        <position position="1"/>
    </location>
</feature>
<comment type="caution">
    <text evidence="1">The sequence shown here is derived from an EMBL/GenBank/DDBJ whole genome shotgun (WGS) entry which is preliminary data.</text>
</comment>
<proteinExistence type="predicted"/>
<gene>
    <name evidence="1" type="ORF">EWB00_002868</name>
</gene>